<gene>
    <name evidence="1" type="ORF">ABID56_002584</name>
</gene>
<dbReference type="Proteomes" id="UP001549167">
    <property type="component" value="Unassembled WGS sequence"/>
</dbReference>
<evidence type="ECO:0000313" key="1">
    <source>
        <dbReference type="EMBL" id="MET3684447.1"/>
    </source>
</evidence>
<dbReference type="EMBL" id="JBEPMX010000019">
    <property type="protein sequence ID" value="MET3684447.1"/>
    <property type="molecule type" value="Genomic_DNA"/>
</dbReference>
<proteinExistence type="predicted"/>
<organism evidence="1 2">
    <name type="scientific">Alkalibacillus flavidus</name>
    <dbReference type="NCBI Taxonomy" id="546021"/>
    <lineage>
        <taxon>Bacteria</taxon>
        <taxon>Bacillati</taxon>
        <taxon>Bacillota</taxon>
        <taxon>Bacilli</taxon>
        <taxon>Bacillales</taxon>
        <taxon>Bacillaceae</taxon>
        <taxon>Alkalibacillus</taxon>
    </lineage>
</organism>
<evidence type="ECO:0000313" key="2">
    <source>
        <dbReference type="Proteomes" id="UP001549167"/>
    </source>
</evidence>
<name>A0ABV2KXZ6_9BACI</name>
<comment type="caution">
    <text evidence="1">The sequence shown here is derived from an EMBL/GenBank/DDBJ whole genome shotgun (WGS) entry which is preliminary data.</text>
</comment>
<keyword evidence="2" id="KW-1185">Reference proteome</keyword>
<accession>A0ABV2KXZ6</accession>
<sequence length="83" mass="10188">MMIKILSRIIKILMEFLPLYMSILIEDNNLEKKLQFIKESFMMNLKYNTDNMRRCRYNVTHYICVVFFKITMRKKGKKRERGS</sequence>
<protein>
    <submittedName>
        <fullName evidence="1">Uncharacterized protein</fullName>
    </submittedName>
</protein>
<reference evidence="1 2" key="1">
    <citation type="submission" date="2024-06" db="EMBL/GenBank/DDBJ databases">
        <title>Genomic Encyclopedia of Type Strains, Phase IV (KMG-IV): sequencing the most valuable type-strain genomes for metagenomic binning, comparative biology and taxonomic classification.</title>
        <authorList>
            <person name="Goeker M."/>
        </authorList>
    </citation>
    <scope>NUCLEOTIDE SEQUENCE [LARGE SCALE GENOMIC DNA]</scope>
    <source>
        <strain evidence="1 2">DSM 23520</strain>
    </source>
</reference>